<dbReference type="PANTHER" id="PTHR20852">
    <property type="entry name" value="GLUTAMINE SYNTHETASE"/>
    <property type="match status" value="1"/>
</dbReference>
<gene>
    <name evidence="13" type="primary">GLN1</name>
    <name evidence="13" type="ORF">RSOLAG22IIIB_10996</name>
</gene>
<evidence type="ECO:0000256" key="2">
    <source>
        <dbReference type="ARBA" id="ARBA00009897"/>
    </source>
</evidence>
<dbReference type="SUPFAM" id="SSF54368">
    <property type="entry name" value="Glutamine synthetase, N-terminal domain"/>
    <property type="match status" value="1"/>
</dbReference>
<reference evidence="13 14" key="1">
    <citation type="submission" date="2015-07" db="EMBL/GenBank/DDBJ databases">
        <authorList>
            <person name="Noorani M."/>
        </authorList>
    </citation>
    <scope>NUCLEOTIDE SEQUENCE [LARGE SCALE GENOMIC DNA]</scope>
    <source>
        <strain evidence="13">BBA 69670</strain>
    </source>
</reference>
<dbReference type="Gene3D" id="3.30.590.10">
    <property type="entry name" value="Glutamine synthetase/guanido kinase, catalytic domain"/>
    <property type="match status" value="1"/>
</dbReference>
<keyword evidence="11" id="KW-0812">Transmembrane</keyword>
<evidence type="ECO:0000256" key="9">
    <source>
        <dbReference type="ARBA" id="ARBA00030668"/>
    </source>
</evidence>
<evidence type="ECO:0000256" key="4">
    <source>
        <dbReference type="ARBA" id="ARBA00021364"/>
    </source>
</evidence>
<evidence type="ECO:0000313" key="13">
    <source>
        <dbReference type="EMBL" id="CUA74164.1"/>
    </source>
</evidence>
<evidence type="ECO:0000256" key="7">
    <source>
        <dbReference type="ARBA" id="ARBA00022741"/>
    </source>
</evidence>
<comment type="similarity">
    <text evidence="2 10">Belongs to the glutamine synthetase family.</text>
</comment>
<dbReference type="EMBL" id="CYGV01001414">
    <property type="protein sequence ID" value="CUA74164.1"/>
    <property type="molecule type" value="Genomic_DNA"/>
</dbReference>
<comment type="subcellular location">
    <subcellularLocation>
        <location evidence="1">Cytoplasm</location>
    </subcellularLocation>
</comment>
<evidence type="ECO:0000256" key="5">
    <source>
        <dbReference type="ARBA" id="ARBA00022490"/>
    </source>
</evidence>
<dbReference type="Proteomes" id="UP000044841">
    <property type="component" value="Unassembled WGS sequence"/>
</dbReference>
<keyword evidence="6" id="KW-0436">Ligase</keyword>
<keyword evidence="7" id="KW-0547">Nucleotide-binding</keyword>
<evidence type="ECO:0000256" key="1">
    <source>
        <dbReference type="ARBA" id="ARBA00004496"/>
    </source>
</evidence>
<evidence type="ECO:0000256" key="6">
    <source>
        <dbReference type="ARBA" id="ARBA00022598"/>
    </source>
</evidence>
<evidence type="ECO:0000256" key="3">
    <source>
        <dbReference type="ARBA" id="ARBA00012937"/>
    </source>
</evidence>
<accession>A0A0K6G729</accession>
<evidence type="ECO:0000313" key="14">
    <source>
        <dbReference type="Proteomes" id="UP000044841"/>
    </source>
</evidence>
<dbReference type="GO" id="GO:0006542">
    <property type="term" value="P:glutamine biosynthetic process"/>
    <property type="evidence" value="ECO:0007669"/>
    <property type="project" value="InterPro"/>
</dbReference>
<dbReference type="PROSITE" id="PS51986">
    <property type="entry name" value="GS_BETA_GRASP"/>
    <property type="match status" value="1"/>
</dbReference>
<feature type="domain" description="GS beta-grasp" evidence="12">
    <location>
        <begin position="621"/>
        <end position="700"/>
    </location>
</feature>
<evidence type="ECO:0000256" key="10">
    <source>
        <dbReference type="PROSITE-ProRule" id="PRU01330"/>
    </source>
</evidence>
<keyword evidence="11" id="KW-0472">Membrane</keyword>
<organism evidence="13 14">
    <name type="scientific">Rhizoctonia solani</name>
    <dbReference type="NCBI Taxonomy" id="456999"/>
    <lineage>
        <taxon>Eukaryota</taxon>
        <taxon>Fungi</taxon>
        <taxon>Dikarya</taxon>
        <taxon>Basidiomycota</taxon>
        <taxon>Agaricomycotina</taxon>
        <taxon>Agaricomycetes</taxon>
        <taxon>Cantharellales</taxon>
        <taxon>Ceratobasidiaceae</taxon>
        <taxon>Rhizoctonia</taxon>
    </lineage>
</organism>
<protein>
    <recommendedName>
        <fullName evidence="4">Glutamine synthetase</fullName>
        <ecNumber evidence="3">6.3.1.2</ecNumber>
    </recommendedName>
    <alternativeName>
        <fullName evidence="9">Glutamate--ammonia ligase</fullName>
    </alternativeName>
</protein>
<sequence>MVVVLICCLGVWLASAVIALIMGLILFQYNISTFLFLCGLLLVLDIPILLPWWLVLAADKLHRGRYAKSWQDVYWIPFDKQSKALLKLIPTSENPKELFEFLFDLKKPSFLVWLLDKYHASQPTELTEKHTISLALKWLIENCETPSAVNIALQSIAGASQNVDKQPLIDSQATVQILQRMVSSDTSNKENGSIILYKRALQFLGSNSGGALDLNSTQDSDIGAMFWYLNLQSERHIAEIMKNSGKTVKSRFQPSQHNLEAIKIGSASPSQILQYFTEPREIEMVTLNKVVKLLRGHSAPDGKTRLHPAALQSLASTIGLHVACLTGFNRKVTSQMVGFSLDTLKDEYHERLLRSYGDNRNEEFTLFFEEIIERHESELLTAIEDIYGILGVDGFEVTPRPPPMVYYFVAAQICNATPRKQRCSGLISRFGVLQPSKDILQSLSRDSSDHPLELLVGVRLLDMVSPWISGAKNSPNIIFRTYSNPKSDPPARYFAATQIWLLLQFVDNYQEKLVEIIESKAGFLPRDGALRLQNDLENYIMSNPQIGGEDLDVYSARILECILEARREDSNEGIQRYLKKLDNVSKCIRGATALIVRSNHHRVILTGPKLPLQERSHGDSIQAEYVWVDGDDGLCFKTMIVTKEVKSIDDLRIWDFDASSTNQAPGHDSDVHLRPAAIFKDLFRGGKNILVLVEIYNNDGTPNRTNYRHHAKKIMDLAKDDHPWFGLEQEYTLFDADGTPYGWPKGGFPGPQSPYYRGVKTGKVFARDLIEAHCRACLYAGTKISGIDARVPGRPL</sequence>
<dbReference type="AlphaFoldDB" id="A0A0K6G729"/>
<dbReference type="FunFam" id="3.30.590.10:FF:000011">
    <property type="entry name" value="Glutamine synthetase"/>
    <property type="match status" value="1"/>
</dbReference>
<dbReference type="PANTHER" id="PTHR20852:SF57">
    <property type="entry name" value="GLUTAMINE SYNTHETASE 2 CYTOPLASMIC"/>
    <property type="match status" value="1"/>
</dbReference>
<dbReference type="InterPro" id="IPR008147">
    <property type="entry name" value="Gln_synt_N"/>
</dbReference>
<name>A0A0K6G729_9AGAM</name>
<dbReference type="InterPro" id="IPR036651">
    <property type="entry name" value="Gln_synt_N_sf"/>
</dbReference>
<proteinExistence type="inferred from homology"/>
<keyword evidence="11" id="KW-1133">Transmembrane helix</keyword>
<keyword evidence="8" id="KW-0067">ATP-binding</keyword>
<dbReference type="GO" id="GO:0004356">
    <property type="term" value="F:glutamine synthetase activity"/>
    <property type="evidence" value="ECO:0007669"/>
    <property type="project" value="UniProtKB-EC"/>
</dbReference>
<dbReference type="SUPFAM" id="SSF55931">
    <property type="entry name" value="Glutamine synthetase/guanido kinase"/>
    <property type="match status" value="1"/>
</dbReference>
<feature type="transmembrane region" description="Helical" evidence="11">
    <location>
        <begin position="29"/>
        <end position="55"/>
    </location>
</feature>
<dbReference type="EC" id="6.3.1.2" evidence="3"/>
<evidence type="ECO:0000259" key="12">
    <source>
        <dbReference type="PROSITE" id="PS51986"/>
    </source>
</evidence>
<dbReference type="InterPro" id="IPR050292">
    <property type="entry name" value="Glutamine_Synthetase"/>
</dbReference>
<dbReference type="GO" id="GO:0005524">
    <property type="term" value="F:ATP binding"/>
    <property type="evidence" value="ECO:0007669"/>
    <property type="project" value="UniProtKB-KW"/>
</dbReference>
<keyword evidence="5" id="KW-0963">Cytoplasm</keyword>
<dbReference type="Gene3D" id="3.10.20.70">
    <property type="entry name" value="Glutamine synthetase, N-terminal domain"/>
    <property type="match status" value="1"/>
</dbReference>
<keyword evidence="14" id="KW-1185">Reference proteome</keyword>
<dbReference type="GO" id="GO:0005737">
    <property type="term" value="C:cytoplasm"/>
    <property type="evidence" value="ECO:0007669"/>
    <property type="project" value="UniProtKB-SubCell"/>
</dbReference>
<evidence type="ECO:0000256" key="8">
    <source>
        <dbReference type="ARBA" id="ARBA00022840"/>
    </source>
</evidence>
<dbReference type="InterPro" id="IPR014746">
    <property type="entry name" value="Gln_synth/guanido_kin_cat_dom"/>
</dbReference>
<evidence type="ECO:0000256" key="11">
    <source>
        <dbReference type="SAM" id="Phobius"/>
    </source>
</evidence>